<feature type="compositionally biased region" description="Basic and acidic residues" evidence="1">
    <location>
        <begin position="76"/>
        <end position="90"/>
    </location>
</feature>
<gene>
    <name evidence="2" type="ORF">AAFF_G00351600</name>
</gene>
<proteinExistence type="predicted"/>
<name>A0AAD7SJ08_9TELE</name>
<organism evidence="2 3">
    <name type="scientific">Aldrovandia affinis</name>
    <dbReference type="NCBI Taxonomy" id="143900"/>
    <lineage>
        <taxon>Eukaryota</taxon>
        <taxon>Metazoa</taxon>
        <taxon>Chordata</taxon>
        <taxon>Craniata</taxon>
        <taxon>Vertebrata</taxon>
        <taxon>Euteleostomi</taxon>
        <taxon>Actinopterygii</taxon>
        <taxon>Neopterygii</taxon>
        <taxon>Teleostei</taxon>
        <taxon>Notacanthiformes</taxon>
        <taxon>Halosauridae</taxon>
        <taxon>Aldrovandia</taxon>
    </lineage>
</organism>
<comment type="caution">
    <text evidence="2">The sequence shown here is derived from an EMBL/GenBank/DDBJ whole genome shotgun (WGS) entry which is preliminary data.</text>
</comment>
<evidence type="ECO:0000256" key="1">
    <source>
        <dbReference type="SAM" id="MobiDB-lite"/>
    </source>
</evidence>
<dbReference type="AlphaFoldDB" id="A0AAD7SJ08"/>
<evidence type="ECO:0000313" key="3">
    <source>
        <dbReference type="Proteomes" id="UP001221898"/>
    </source>
</evidence>
<evidence type="ECO:0000313" key="2">
    <source>
        <dbReference type="EMBL" id="KAJ8403388.1"/>
    </source>
</evidence>
<dbReference type="EMBL" id="JAINUG010000058">
    <property type="protein sequence ID" value="KAJ8403388.1"/>
    <property type="molecule type" value="Genomic_DNA"/>
</dbReference>
<keyword evidence="3" id="KW-1185">Reference proteome</keyword>
<protein>
    <submittedName>
        <fullName evidence="2">Uncharacterized protein</fullName>
    </submittedName>
</protein>
<dbReference type="Proteomes" id="UP001221898">
    <property type="component" value="Unassembled WGS sequence"/>
</dbReference>
<feature type="region of interest" description="Disordered" evidence="1">
    <location>
        <begin position="1"/>
        <end position="29"/>
    </location>
</feature>
<reference evidence="2" key="1">
    <citation type="journal article" date="2023" name="Science">
        <title>Genome structures resolve the early diversification of teleost fishes.</title>
        <authorList>
            <person name="Parey E."/>
            <person name="Louis A."/>
            <person name="Montfort J."/>
            <person name="Bouchez O."/>
            <person name="Roques C."/>
            <person name="Iampietro C."/>
            <person name="Lluch J."/>
            <person name="Castinel A."/>
            <person name="Donnadieu C."/>
            <person name="Desvignes T."/>
            <person name="Floi Bucao C."/>
            <person name="Jouanno E."/>
            <person name="Wen M."/>
            <person name="Mejri S."/>
            <person name="Dirks R."/>
            <person name="Jansen H."/>
            <person name="Henkel C."/>
            <person name="Chen W.J."/>
            <person name="Zahm M."/>
            <person name="Cabau C."/>
            <person name="Klopp C."/>
            <person name="Thompson A.W."/>
            <person name="Robinson-Rechavi M."/>
            <person name="Braasch I."/>
            <person name="Lecointre G."/>
            <person name="Bobe J."/>
            <person name="Postlethwait J.H."/>
            <person name="Berthelot C."/>
            <person name="Roest Crollius H."/>
            <person name="Guiguen Y."/>
        </authorList>
    </citation>
    <scope>NUCLEOTIDE SEQUENCE</scope>
    <source>
        <strain evidence="2">NC1722</strain>
    </source>
</reference>
<feature type="region of interest" description="Disordered" evidence="1">
    <location>
        <begin position="66"/>
        <end position="113"/>
    </location>
</feature>
<feature type="compositionally biased region" description="Basic and acidic residues" evidence="1">
    <location>
        <begin position="1"/>
        <end position="13"/>
    </location>
</feature>
<accession>A0AAD7SJ08</accession>
<sequence length="131" mass="14296">MYRWEKCLRHPDQKGPLPEDGSVEKLPPDRDMIVHLKSPHRAGGGSNPLRVPFQGWVLRRLALPLSDSATRKGHGGPHERRAPPSREKRGAMGAGGSLSLAGRDSPRSGSTCSSKLAAYCNHMRHCGISEQ</sequence>